<evidence type="ECO:0000259" key="2">
    <source>
        <dbReference type="PROSITE" id="PS50887"/>
    </source>
</evidence>
<name>A0A1S1VBS6_9FIRM</name>
<dbReference type="STRING" id="39480.EUAN_01330"/>
<dbReference type="RefSeq" id="WP_071060636.1">
    <property type="nucleotide sequence ID" value="NZ_MKIE01000001.1"/>
</dbReference>
<keyword evidence="1" id="KW-1133">Transmembrane helix</keyword>
<dbReference type="OrthoDB" id="9759607at2"/>
<dbReference type="AlphaFoldDB" id="A0A1S1VBS6"/>
<dbReference type="InterPro" id="IPR050469">
    <property type="entry name" value="Diguanylate_Cyclase"/>
</dbReference>
<dbReference type="Pfam" id="PF00990">
    <property type="entry name" value="GGDEF"/>
    <property type="match status" value="1"/>
</dbReference>
<dbReference type="InterPro" id="IPR029787">
    <property type="entry name" value="Nucleotide_cyclase"/>
</dbReference>
<reference evidence="3 4" key="1">
    <citation type="submission" date="2016-09" db="EMBL/GenBank/DDBJ databases">
        <title>Genome sequence of Eubacterium angustum.</title>
        <authorList>
            <person name="Poehlein A."/>
            <person name="Daniel R."/>
        </authorList>
    </citation>
    <scope>NUCLEOTIDE SEQUENCE [LARGE SCALE GENOMIC DNA]</scope>
    <source>
        <strain evidence="3 4">DSM 1989</strain>
    </source>
</reference>
<gene>
    <name evidence="3" type="primary">ydaM_1</name>
    <name evidence="3" type="ORF">EUAN_01330</name>
</gene>
<dbReference type="PROSITE" id="PS50887">
    <property type="entry name" value="GGDEF"/>
    <property type="match status" value="1"/>
</dbReference>
<comment type="caution">
    <text evidence="3">The sequence shown here is derived from an EMBL/GenBank/DDBJ whole genome shotgun (WGS) entry which is preliminary data.</text>
</comment>
<dbReference type="PANTHER" id="PTHR45138">
    <property type="entry name" value="REGULATORY COMPONENTS OF SENSORY TRANSDUCTION SYSTEM"/>
    <property type="match status" value="1"/>
</dbReference>
<dbReference type="Proteomes" id="UP000180254">
    <property type="component" value="Unassembled WGS sequence"/>
</dbReference>
<accession>A0A1S1VBS6</accession>
<dbReference type="CDD" id="cd01949">
    <property type="entry name" value="GGDEF"/>
    <property type="match status" value="1"/>
</dbReference>
<dbReference type="EC" id="2.7.7.65" evidence="3"/>
<evidence type="ECO:0000313" key="4">
    <source>
        <dbReference type="Proteomes" id="UP000180254"/>
    </source>
</evidence>
<feature type="transmembrane region" description="Helical" evidence="1">
    <location>
        <begin position="12"/>
        <end position="32"/>
    </location>
</feature>
<dbReference type="EMBL" id="MKIE01000001">
    <property type="protein sequence ID" value="OHW63269.1"/>
    <property type="molecule type" value="Genomic_DNA"/>
</dbReference>
<dbReference type="Gene3D" id="3.30.70.270">
    <property type="match status" value="1"/>
</dbReference>
<dbReference type="NCBIfam" id="TIGR00254">
    <property type="entry name" value="GGDEF"/>
    <property type="match status" value="1"/>
</dbReference>
<evidence type="ECO:0000256" key="1">
    <source>
        <dbReference type="SAM" id="Phobius"/>
    </source>
</evidence>
<dbReference type="Pfam" id="PF14827">
    <property type="entry name" value="dCache_3"/>
    <property type="match status" value="1"/>
</dbReference>
<keyword evidence="3" id="KW-0808">Transferase</keyword>
<keyword evidence="3" id="KW-0548">Nucleotidyltransferase</keyword>
<protein>
    <submittedName>
        <fullName evidence="3">Putative diguanylate cyclase YdaM</fullName>
        <ecNumber evidence="3">2.7.7.65</ecNumber>
    </submittedName>
</protein>
<feature type="transmembrane region" description="Helical" evidence="1">
    <location>
        <begin position="324"/>
        <end position="341"/>
    </location>
</feature>
<keyword evidence="1" id="KW-0812">Transmembrane</keyword>
<dbReference type="SUPFAM" id="SSF55073">
    <property type="entry name" value="Nucleotide cyclase"/>
    <property type="match status" value="1"/>
</dbReference>
<feature type="domain" description="GGDEF" evidence="2">
    <location>
        <begin position="381"/>
        <end position="510"/>
    </location>
</feature>
<dbReference type="InterPro" id="IPR029150">
    <property type="entry name" value="dCache_3"/>
</dbReference>
<sequence>MLNYNLRKKFIVLFAGLLVVVAISNYYLFLGYSNQKYTYISNQNNQLESQINALLLSREQFSNYVFKSLIDNDYIKELMSEAYSSDEATRDRLRKELYGYLQKDYVFSTEYDFRQLHFHFPDTTSFLRMHEPEKYGDNLGEVRESIRIVNEEKRYVKGFEEGKIYNGYRFIYPLSYNGQHVGSVEVSISFDALASVLSELYDRDYFFAVKKDVVTNTLFKEELENYTESFFSEDYLFDLGLLESESKVLALKTVEMIMDESGDISYELEQGEKFGVLSEYGGQDYILNFLPIENISGKVVAYFISLSGDTDLFHIKTEYIQRTVHINVIILLLFFVFVMHIRNISQLETISYVDNLTKIYNRHKFLELAESELSRSIRYGSDLSFILFDLDHFKKVNDTYGHNEGDLVLRKVAKIVSANLRKTDIFARWGGEEFIVLLPETSLENAYTTAEKIRQAVECQQFGKVKKLTISLGVSTVYNCKNLLASIDLADKALYESKQNGRNRTTVASPGKCLECSECSKDEGSES</sequence>
<dbReference type="SMART" id="SM00267">
    <property type="entry name" value="GGDEF"/>
    <property type="match status" value="1"/>
</dbReference>
<organism evidence="3 4">
    <name type="scientific">Andreesenia angusta</name>
    <dbReference type="NCBI Taxonomy" id="39480"/>
    <lineage>
        <taxon>Bacteria</taxon>
        <taxon>Bacillati</taxon>
        <taxon>Bacillota</taxon>
        <taxon>Tissierellia</taxon>
        <taxon>Tissierellales</taxon>
        <taxon>Gottschalkiaceae</taxon>
        <taxon>Andreesenia</taxon>
    </lineage>
</organism>
<dbReference type="InterPro" id="IPR000160">
    <property type="entry name" value="GGDEF_dom"/>
</dbReference>
<keyword evidence="1" id="KW-0472">Membrane</keyword>
<dbReference type="GO" id="GO:0052621">
    <property type="term" value="F:diguanylate cyclase activity"/>
    <property type="evidence" value="ECO:0007669"/>
    <property type="project" value="UniProtKB-EC"/>
</dbReference>
<dbReference type="FunFam" id="3.30.70.270:FF:000001">
    <property type="entry name" value="Diguanylate cyclase domain protein"/>
    <property type="match status" value="1"/>
</dbReference>
<dbReference type="InterPro" id="IPR043128">
    <property type="entry name" value="Rev_trsase/Diguanyl_cyclase"/>
</dbReference>
<dbReference type="PANTHER" id="PTHR45138:SF9">
    <property type="entry name" value="DIGUANYLATE CYCLASE DGCM-RELATED"/>
    <property type="match status" value="1"/>
</dbReference>
<proteinExistence type="predicted"/>
<evidence type="ECO:0000313" key="3">
    <source>
        <dbReference type="EMBL" id="OHW63269.1"/>
    </source>
</evidence>
<keyword evidence="4" id="KW-1185">Reference proteome</keyword>